<keyword evidence="3" id="KW-1185">Reference proteome</keyword>
<dbReference type="SUPFAM" id="SSF47576">
    <property type="entry name" value="Calponin-homology domain, CH-domain"/>
    <property type="match status" value="1"/>
</dbReference>
<accession>A0A168CD21</accession>
<name>A0A168CD21_9EURO</name>
<dbReference type="EMBL" id="AZGZ01000003">
    <property type="protein sequence ID" value="KZZ96444.1"/>
    <property type="molecule type" value="Genomic_DNA"/>
</dbReference>
<sequence>MQDNLEFLQWIKRFWDQNYPGGEYDALGRRKASGASPAARTGSAGGVRRGTTPSSVGRAGGLAATRAPSAAATQAQIREATAPLHEETRLHRRRLSLVSKRRGTFISPN</sequence>
<dbReference type="Proteomes" id="UP000242877">
    <property type="component" value="Unassembled WGS sequence"/>
</dbReference>
<proteinExistence type="predicted"/>
<feature type="compositionally biased region" description="Low complexity" evidence="1">
    <location>
        <begin position="61"/>
        <end position="76"/>
    </location>
</feature>
<dbReference type="PANTHER" id="PTHR10623">
    <property type="entry name" value="MICROTUBULE-ASSOCIATED PROTEIN RP/EB FAMILY MEMBER"/>
    <property type="match status" value="1"/>
</dbReference>
<protein>
    <submittedName>
        <fullName evidence="2">Calponin-domain containing protein</fullName>
    </submittedName>
</protein>
<evidence type="ECO:0000313" key="3">
    <source>
        <dbReference type="Proteomes" id="UP000242877"/>
    </source>
</evidence>
<evidence type="ECO:0000313" key="2">
    <source>
        <dbReference type="EMBL" id="KZZ96444.1"/>
    </source>
</evidence>
<dbReference type="InterPro" id="IPR036872">
    <property type="entry name" value="CH_dom_sf"/>
</dbReference>
<dbReference type="VEuPathDB" id="FungiDB:AAP_01217"/>
<evidence type="ECO:0000256" key="1">
    <source>
        <dbReference type="SAM" id="MobiDB-lite"/>
    </source>
</evidence>
<reference evidence="2 3" key="1">
    <citation type="journal article" date="2016" name="Genome Biol. Evol.">
        <title>Divergent and convergent evolution of fungal pathogenicity.</title>
        <authorList>
            <person name="Shang Y."/>
            <person name="Xiao G."/>
            <person name="Zheng P."/>
            <person name="Cen K."/>
            <person name="Zhan S."/>
            <person name="Wang C."/>
        </authorList>
    </citation>
    <scope>NUCLEOTIDE SEQUENCE [LARGE SCALE GENOMIC DNA]</scope>
    <source>
        <strain evidence="2 3">ARSEF 7405</strain>
    </source>
</reference>
<feature type="region of interest" description="Disordered" evidence="1">
    <location>
        <begin position="27"/>
        <end position="93"/>
    </location>
</feature>
<gene>
    <name evidence="2" type="ORF">AAP_01217</name>
</gene>
<dbReference type="AlphaFoldDB" id="A0A168CD21"/>
<dbReference type="InterPro" id="IPR027328">
    <property type="entry name" value="MAPRE"/>
</dbReference>
<dbReference type="GO" id="GO:0008017">
    <property type="term" value="F:microtubule binding"/>
    <property type="evidence" value="ECO:0007669"/>
    <property type="project" value="InterPro"/>
</dbReference>
<organism evidence="2 3">
    <name type="scientific">Ascosphaera apis ARSEF 7405</name>
    <dbReference type="NCBI Taxonomy" id="392613"/>
    <lineage>
        <taxon>Eukaryota</taxon>
        <taxon>Fungi</taxon>
        <taxon>Dikarya</taxon>
        <taxon>Ascomycota</taxon>
        <taxon>Pezizomycotina</taxon>
        <taxon>Eurotiomycetes</taxon>
        <taxon>Eurotiomycetidae</taxon>
        <taxon>Onygenales</taxon>
        <taxon>Ascosphaeraceae</taxon>
        <taxon>Ascosphaera</taxon>
    </lineage>
</organism>
<comment type="caution">
    <text evidence="2">The sequence shown here is derived from an EMBL/GenBank/DDBJ whole genome shotgun (WGS) entry which is preliminary data.</text>
</comment>
<dbReference type="Gene3D" id="1.10.418.10">
    <property type="entry name" value="Calponin-like domain"/>
    <property type="match status" value="1"/>
</dbReference>
<dbReference type="OrthoDB" id="2119228at2759"/>